<evidence type="ECO:0000259" key="8">
    <source>
        <dbReference type="Pfam" id="PF13190"/>
    </source>
</evidence>
<reference evidence="9" key="1">
    <citation type="journal article" date="2014" name="Int. J. Syst. Evol. Microbiol.">
        <title>Complete genome sequence of Corynebacterium casei LMG S-19264T (=DSM 44701T), isolated from a smear-ripened cheese.</title>
        <authorList>
            <consortium name="US DOE Joint Genome Institute (JGI-PGF)"/>
            <person name="Walter F."/>
            <person name="Albersmeier A."/>
            <person name="Kalinowski J."/>
            <person name="Ruckert C."/>
        </authorList>
    </citation>
    <scope>NUCLEOTIDE SEQUENCE</scope>
    <source>
        <strain evidence="9">JCM 3090</strain>
    </source>
</reference>
<dbReference type="AlphaFoldDB" id="A0A8J3BA00"/>
<evidence type="ECO:0000256" key="7">
    <source>
        <dbReference type="SAM" id="SignalP"/>
    </source>
</evidence>
<reference evidence="9" key="2">
    <citation type="submission" date="2020-09" db="EMBL/GenBank/DDBJ databases">
        <authorList>
            <person name="Sun Q."/>
            <person name="Ohkuma M."/>
        </authorList>
    </citation>
    <scope>NUCLEOTIDE SEQUENCE</scope>
    <source>
        <strain evidence="9">JCM 3090</strain>
    </source>
</reference>
<keyword evidence="10" id="KW-1185">Reference proteome</keyword>
<keyword evidence="5 6" id="KW-0472">Membrane</keyword>
<comment type="subcellular location">
    <subcellularLocation>
        <location evidence="1">Cell membrane</location>
    </subcellularLocation>
</comment>
<dbReference type="Pfam" id="PF13190">
    <property type="entry name" value="PDGLE"/>
    <property type="match status" value="1"/>
</dbReference>
<feature type="domain" description="PDGLE" evidence="8">
    <location>
        <begin position="5"/>
        <end position="104"/>
    </location>
</feature>
<keyword evidence="7" id="KW-0732">Signal</keyword>
<evidence type="ECO:0000256" key="4">
    <source>
        <dbReference type="ARBA" id="ARBA00022989"/>
    </source>
</evidence>
<comment type="caution">
    <text evidence="9">The sequence shown here is derived from an EMBL/GenBank/DDBJ whole genome shotgun (WGS) entry which is preliminary data.</text>
</comment>
<protein>
    <recommendedName>
        <fullName evidence="8">PDGLE domain-containing protein</fullName>
    </recommendedName>
</protein>
<name>A0A8J3BA00_9ACTN</name>
<dbReference type="GO" id="GO:0005886">
    <property type="term" value="C:plasma membrane"/>
    <property type="evidence" value="ECO:0007669"/>
    <property type="project" value="UniProtKB-SubCell"/>
</dbReference>
<dbReference type="EMBL" id="BMQB01000010">
    <property type="protein sequence ID" value="GGK06309.1"/>
    <property type="molecule type" value="Genomic_DNA"/>
</dbReference>
<feature type="chain" id="PRO_5035246215" description="PDGLE domain-containing protein" evidence="7">
    <location>
        <begin position="27"/>
        <end position="108"/>
    </location>
</feature>
<evidence type="ECO:0000313" key="9">
    <source>
        <dbReference type="EMBL" id="GGK06309.1"/>
    </source>
</evidence>
<proteinExistence type="predicted"/>
<dbReference type="InterPro" id="IPR025937">
    <property type="entry name" value="PDGLE_dom"/>
</dbReference>
<keyword evidence="4 6" id="KW-1133">Transmembrane helix</keyword>
<evidence type="ECO:0000256" key="6">
    <source>
        <dbReference type="SAM" id="Phobius"/>
    </source>
</evidence>
<accession>A0A8J3BA00</accession>
<evidence type="ECO:0000256" key="5">
    <source>
        <dbReference type="ARBA" id="ARBA00023136"/>
    </source>
</evidence>
<evidence type="ECO:0000256" key="2">
    <source>
        <dbReference type="ARBA" id="ARBA00022475"/>
    </source>
</evidence>
<sequence>MKRVLLLGGLAVALVLAGFVSNFASAAPDGLDNTLHAGCTLDDAGEVTGGACMARAARPHEVGGPLADYAVEGVHPWLGTAVAGIGGVLLTFAVGGGLFWLVRRPARR</sequence>
<dbReference type="RefSeq" id="WP_189171746.1">
    <property type="nucleotide sequence ID" value="NZ_BMQB01000010.1"/>
</dbReference>
<feature type="transmembrane region" description="Helical" evidence="6">
    <location>
        <begin position="77"/>
        <end position="102"/>
    </location>
</feature>
<dbReference type="Proteomes" id="UP000649739">
    <property type="component" value="Unassembled WGS sequence"/>
</dbReference>
<evidence type="ECO:0000256" key="1">
    <source>
        <dbReference type="ARBA" id="ARBA00004236"/>
    </source>
</evidence>
<gene>
    <name evidence="9" type="ORF">GCM10010123_40170</name>
</gene>
<evidence type="ECO:0000256" key="3">
    <source>
        <dbReference type="ARBA" id="ARBA00022692"/>
    </source>
</evidence>
<evidence type="ECO:0000313" key="10">
    <source>
        <dbReference type="Proteomes" id="UP000649739"/>
    </source>
</evidence>
<feature type="signal peptide" evidence="7">
    <location>
        <begin position="1"/>
        <end position="26"/>
    </location>
</feature>
<organism evidence="9 10">
    <name type="scientific">Pilimelia anulata</name>
    <dbReference type="NCBI Taxonomy" id="53371"/>
    <lineage>
        <taxon>Bacteria</taxon>
        <taxon>Bacillati</taxon>
        <taxon>Actinomycetota</taxon>
        <taxon>Actinomycetes</taxon>
        <taxon>Micromonosporales</taxon>
        <taxon>Micromonosporaceae</taxon>
        <taxon>Pilimelia</taxon>
    </lineage>
</organism>
<keyword evidence="3 6" id="KW-0812">Transmembrane</keyword>
<keyword evidence="2" id="KW-1003">Cell membrane</keyword>